<accession>E4MSL5</accession>
<dbReference type="HOGENOM" id="CLU_2970941_0_0_10"/>
<dbReference type="Proteomes" id="UP000005391">
    <property type="component" value="Unassembled WGS sequence"/>
</dbReference>
<evidence type="ECO:0000256" key="1">
    <source>
        <dbReference type="SAM" id="MobiDB-lite"/>
    </source>
</evidence>
<dbReference type="AlphaFoldDB" id="E4MSL5"/>
<sequence>MINFAKGASHTGSRSTAGEKKLANGSVEENEEIREYCQFIQLWQKCELHRQKLCQSLR</sequence>
<reference evidence="2 3" key="1">
    <citation type="submission" date="2010-10" db="EMBL/GenBank/DDBJ databases">
        <authorList>
            <person name="Muzny D."/>
            <person name="Qin X."/>
            <person name="Deng J."/>
            <person name="Jiang H."/>
            <person name="Liu Y."/>
            <person name="Qu J."/>
            <person name="Song X.-Z."/>
            <person name="Zhang L."/>
            <person name="Thornton R."/>
            <person name="Coyle M."/>
            <person name="Francisco L."/>
            <person name="Jackson L."/>
            <person name="Javaid M."/>
            <person name="Korchina V."/>
            <person name="Kovar C."/>
            <person name="Mata R."/>
            <person name="Mathew T."/>
            <person name="Ngo R."/>
            <person name="Nguyen L."/>
            <person name="Nguyen N."/>
            <person name="Okwuonu G."/>
            <person name="Ongeri F."/>
            <person name="Pham C."/>
            <person name="Simmons D."/>
            <person name="Wilczek-Boney K."/>
            <person name="Hale W."/>
            <person name="Jakkamsetti A."/>
            <person name="Pham P."/>
            <person name="Ruth R."/>
            <person name="San Lucas F."/>
            <person name="Warren J."/>
            <person name="Zhang J."/>
            <person name="Zhao Z."/>
            <person name="Zhou C."/>
            <person name="Zhu D."/>
            <person name="Lee S."/>
            <person name="Bess C."/>
            <person name="Blankenburg K."/>
            <person name="Forbes L."/>
            <person name="Fu Q."/>
            <person name="Gubbala S."/>
            <person name="Hirani K."/>
            <person name="Jayaseelan J.C."/>
            <person name="Lara F."/>
            <person name="Munidasa M."/>
            <person name="Palculict T."/>
            <person name="Patil S."/>
            <person name="Pu L.-L."/>
            <person name="Saada N."/>
            <person name="Tang L."/>
            <person name="Weissenberger G."/>
            <person name="Zhu Y."/>
            <person name="Hemphill L."/>
            <person name="Shang Y."/>
            <person name="Youmans B."/>
            <person name="Ayvaz T."/>
            <person name="Ross M."/>
            <person name="Santibanez J."/>
            <person name="Aqrawi P."/>
            <person name="Gross S."/>
            <person name="Joshi V."/>
            <person name="Fowler G."/>
            <person name="Nazareth L."/>
            <person name="Reid J."/>
            <person name="Worley K."/>
            <person name="Petrosino J."/>
            <person name="Highlander S."/>
            <person name="Gibbs R."/>
        </authorList>
    </citation>
    <scope>NUCLEOTIDE SEQUENCE [LARGE SCALE GENOMIC DNA]</scope>
    <source>
        <strain evidence="2 3">F0287</strain>
    </source>
</reference>
<feature type="region of interest" description="Disordered" evidence="1">
    <location>
        <begin position="1"/>
        <end position="26"/>
    </location>
</feature>
<dbReference type="EMBL" id="AEOH01000037">
    <property type="protein sequence ID" value="EFS97405.1"/>
    <property type="molecule type" value="Genomic_DNA"/>
</dbReference>
<protein>
    <submittedName>
        <fullName evidence="2">Uncharacterized protein</fullName>
    </submittedName>
</protein>
<gene>
    <name evidence="2" type="ORF">HMPREF1977_1388</name>
</gene>
<proteinExistence type="predicted"/>
<evidence type="ECO:0000313" key="3">
    <source>
        <dbReference type="Proteomes" id="UP000005391"/>
    </source>
</evidence>
<organism evidence="2 3">
    <name type="scientific">Capnocytophaga ochracea F0287</name>
    <dbReference type="NCBI Taxonomy" id="873517"/>
    <lineage>
        <taxon>Bacteria</taxon>
        <taxon>Pseudomonadati</taxon>
        <taxon>Bacteroidota</taxon>
        <taxon>Flavobacteriia</taxon>
        <taxon>Flavobacteriales</taxon>
        <taxon>Flavobacteriaceae</taxon>
        <taxon>Capnocytophaga</taxon>
    </lineage>
</organism>
<comment type="caution">
    <text evidence="2">The sequence shown here is derived from an EMBL/GenBank/DDBJ whole genome shotgun (WGS) entry which is preliminary data.</text>
</comment>
<name>E4MSL5_CAPOC</name>
<evidence type="ECO:0000313" key="2">
    <source>
        <dbReference type="EMBL" id="EFS97405.1"/>
    </source>
</evidence>